<accession>A0A7Y9KEV2</accession>
<proteinExistence type="predicted"/>
<name>A0A7Y9KEV2_9ACTN</name>
<keyword evidence="2" id="KW-1185">Reference proteome</keyword>
<dbReference type="Proteomes" id="UP000591272">
    <property type="component" value="Unassembled WGS sequence"/>
</dbReference>
<organism evidence="1 2">
    <name type="scientific">Actinomadura citrea</name>
    <dbReference type="NCBI Taxonomy" id="46158"/>
    <lineage>
        <taxon>Bacteria</taxon>
        <taxon>Bacillati</taxon>
        <taxon>Actinomycetota</taxon>
        <taxon>Actinomycetes</taxon>
        <taxon>Streptosporangiales</taxon>
        <taxon>Thermomonosporaceae</taxon>
        <taxon>Actinomadura</taxon>
    </lineage>
</organism>
<comment type="caution">
    <text evidence="1">The sequence shown here is derived from an EMBL/GenBank/DDBJ whole genome shotgun (WGS) entry which is preliminary data.</text>
</comment>
<evidence type="ECO:0000313" key="1">
    <source>
        <dbReference type="EMBL" id="NYE16642.1"/>
    </source>
</evidence>
<dbReference type="EMBL" id="JACCBT010000001">
    <property type="protein sequence ID" value="NYE16642.1"/>
    <property type="molecule type" value="Genomic_DNA"/>
</dbReference>
<gene>
    <name evidence="1" type="ORF">BJ999_006938</name>
</gene>
<dbReference type="RefSeq" id="WP_179837153.1">
    <property type="nucleotide sequence ID" value="NZ_BMRD01000002.1"/>
</dbReference>
<reference evidence="1 2" key="1">
    <citation type="submission" date="2020-07" db="EMBL/GenBank/DDBJ databases">
        <title>Sequencing the genomes of 1000 actinobacteria strains.</title>
        <authorList>
            <person name="Klenk H.-P."/>
        </authorList>
    </citation>
    <scope>NUCLEOTIDE SEQUENCE [LARGE SCALE GENOMIC DNA]</scope>
    <source>
        <strain evidence="1 2">DSM 43461</strain>
    </source>
</reference>
<evidence type="ECO:0000313" key="2">
    <source>
        <dbReference type="Proteomes" id="UP000591272"/>
    </source>
</evidence>
<dbReference type="AlphaFoldDB" id="A0A7Y9KEV2"/>
<sequence>MPAAIPLARTVAMSVPRVERPGGADAAGPGLDLLEIGAGDDLEGRGFTVDDELRRRLSTSKARDGH</sequence>
<protein>
    <submittedName>
        <fullName evidence="1">Uncharacterized protein</fullName>
    </submittedName>
</protein>